<dbReference type="GO" id="GO:0005829">
    <property type="term" value="C:cytosol"/>
    <property type="evidence" value="ECO:0007669"/>
    <property type="project" value="TreeGrafter"/>
</dbReference>
<keyword evidence="5" id="KW-0436">Ligase</keyword>
<dbReference type="SUPFAM" id="SSF53244">
    <property type="entry name" value="MurD-like peptide ligases, peptide-binding domain"/>
    <property type="match status" value="1"/>
</dbReference>
<proteinExistence type="inferred from homology"/>
<evidence type="ECO:0000256" key="11">
    <source>
        <dbReference type="ARBA" id="ARBA00030876"/>
    </source>
</evidence>
<protein>
    <recommendedName>
        <fullName evidence="3">tetrahydrofolate synthase</fullName>
        <ecNumber evidence="3">6.3.2.17</ecNumber>
    </recommendedName>
    <alternativeName>
        <fullName evidence="11">Folylpoly-gamma-glutamate synthetase</fullName>
    </alternativeName>
    <alternativeName>
        <fullName evidence="10">Tetrahydrofolylpolyglutamate synthase</fullName>
    </alternativeName>
</protein>
<organism evidence="13 14">
    <name type="scientific">Penicillium frequentans</name>
    <dbReference type="NCBI Taxonomy" id="3151616"/>
    <lineage>
        <taxon>Eukaryota</taxon>
        <taxon>Fungi</taxon>
        <taxon>Dikarya</taxon>
        <taxon>Ascomycota</taxon>
        <taxon>Pezizomycotina</taxon>
        <taxon>Eurotiomycetes</taxon>
        <taxon>Eurotiomycetidae</taxon>
        <taxon>Eurotiales</taxon>
        <taxon>Aspergillaceae</taxon>
        <taxon>Penicillium</taxon>
    </lineage>
</organism>
<dbReference type="EMBL" id="JAQIZZ010000005">
    <property type="protein sequence ID" value="KAJ5540866.1"/>
    <property type="molecule type" value="Genomic_DNA"/>
</dbReference>
<dbReference type="EC" id="6.3.2.17" evidence="3"/>
<dbReference type="Gene3D" id="3.40.1190.10">
    <property type="entry name" value="Mur-like, catalytic domain"/>
    <property type="match status" value="1"/>
</dbReference>
<reference evidence="13 14" key="1">
    <citation type="journal article" date="2023" name="IMA Fungus">
        <title>Comparative genomic study of the Penicillium genus elucidates a diverse pangenome and 15 lateral gene transfer events.</title>
        <authorList>
            <person name="Petersen C."/>
            <person name="Sorensen T."/>
            <person name="Nielsen M.R."/>
            <person name="Sondergaard T.E."/>
            <person name="Sorensen J.L."/>
            <person name="Fitzpatrick D.A."/>
            <person name="Frisvad J.C."/>
            <person name="Nielsen K.L."/>
        </authorList>
    </citation>
    <scope>NUCLEOTIDE SEQUENCE [LARGE SCALE GENOMIC DNA]</scope>
    <source>
        <strain evidence="13 14">IBT 35679</strain>
    </source>
</reference>
<evidence type="ECO:0000313" key="13">
    <source>
        <dbReference type="EMBL" id="KAJ5540866.1"/>
    </source>
</evidence>
<gene>
    <name evidence="13" type="ORF">N7494_005942</name>
</gene>
<evidence type="ECO:0000256" key="9">
    <source>
        <dbReference type="ARBA" id="ARBA00022842"/>
    </source>
</evidence>
<sequence>MKEWLLLLGHSAQDIDELNVIHVAGTKGKGSTCAYVDSILREHARRNGISRKIGLYTSPSLWPRNRIRINSNPLPEDEFFQRFREVCTGLCIDPDRPSPEIKTPGLLQMMAIVSFHTFIKEEVDVVICETHHGGQFDATNFVEHPVITAITKIGMDHVDNLGGSIQNIAWHKSGIFKAGVLALSVPQVPEAEDEMRSRETELGASLHFIKDVKGALLQFITDEKIESIQPEQRENCALATQITHNFLKIRGQSLDEQDVQAGIEKFRWPGRFDIVESGGSTWYLDGAHNEMSMEVVGKWYERVTHANSSIRVLIFAHFSPERTRDWSKILRMLGKHLQTPVQHVIFVKQIEYDHFCTSEERLEEYSQLWERNWPSSVIYKADSVGDSIHQAKNIGLGAQILVTGSLYLVEAALELVKSETRCQVCA</sequence>
<dbReference type="InterPro" id="IPR001645">
    <property type="entry name" value="Folylpolyglutamate_synth"/>
</dbReference>
<dbReference type="GO" id="GO:0006730">
    <property type="term" value="P:one-carbon metabolic process"/>
    <property type="evidence" value="ECO:0007669"/>
    <property type="project" value="UniProtKB-KW"/>
</dbReference>
<keyword evidence="14" id="KW-1185">Reference proteome</keyword>
<evidence type="ECO:0000256" key="8">
    <source>
        <dbReference type="ARBA" id="ARBA00022840"/>
    </source>
</evidence>
<accession>A0AAD6CWS5</accession>
<keyword evidence="9" id="KW-0460">Magnesium</keyword>
<comment type="similarity">
    <text evidence="2">Belongs to the folylpolyglutamate synthase family.</text>
</comment>
<evidence type="ECO:0000256" key="5">
    <source>
        <dbReference type="ARBA" id="ARBA00022598"/>
    </source>
</evidence>
<evidence type="ECO:0000256" key="2">
    <source>
        <dbReference type="ARBA" id="ARBA00008276"/>
    </source>
</evidence>
<dbReference type="NCBIfam" id="TIGR01499">
    <property type="entry name" value="folC"/>
    <property type="match status" value="1"/>
</dbReference>
<keyword evidence="4" id="KW-0554">One-carbon metabolism</keyword>
<comment type="catalytic activity">
    <reaction evidence="12">
        <text>(6S)-5,6,7,8-tetrahydrofolyl-(gamma-L-Glu)(n) + L-glutamate + ATP = (6S)-5,6,7,8-tetrahydrofolyl-(gamma-L-Glu)(n+1) + ADP + phosphate + H(+)</text>
        <dbReference type="Rhea" id="RHEA:10580"/>
        <dbReference type="Rhea" id="RHEA-COMP:14738"/>
        <dbReference type="Rhea" id="RHEA-COMP:14740"/>
        <dbReference type="ChEBI" id="CHEBI:15378"/>
        <dbReference type="ChEBI" id="CHEBI:29985"/>
        <dbReference type="ChEBI" id="CHEBI:30616"/>
        <dbReference type="ChEBI" id="CHEBI:43474"/>
        <dbReference type="ChEBI" id="CHEBI:141005"/>
        <dbReference type="ChEBI" id="CHEBI:456216"/>
        <dbReference type="EC" id="6.3.2.17"/>
    </reaction>
</comment>
<evidence type="ECO:0000256" key="4">
    <source>
        <dbReference type="ARBA" id="ARBA00022563"/>
    </source>
</evidence>
<dbReference type="GO" id="GO:0004326">
    <property type="term" value="F:tetrahydrofolylpolyglutamate synthase activity"/>
    <property type="evidence" value="ECO:0007669"/>
    <property type="project" value="UniProtKB-EC"/>
</dbReference>
<dbReference type="GO" id="GO:0005739">
    <property type="term" value="C:mitochondrion"/>
    <property type="evidence" value="ECO:0007669"/>
    <property type="project" value="TreeGrafter"/>
</dbReference>
<comment type="caution">
    <text evidence="13">The sequence shown here is derived from an EMBL/GenBank/DDBJ whole genome shotgun (WGS) entry which is preliminary data.</text>
</comment>
<keyword evidence="8" id="KW-0067">ATP-binding</keyword>
<dbReference type="Gene3D" id="3.90.190.20">
    <property type="entry name" value="Mur ligase, C-terminal domain"/>
    <property type="match status" value="1"/>
</dbReference>
<evidence type="ECO:0000313" key="14">
    <source>
        <dbReference type="Proteomes" id="UP001220324"/>
    </source>
</evidence>
<dbReference type="GO" id="GO:0046872">
    <property type="term" value="F:metal ion binding"/>
    <property type="evidence" value="ECO:0007669"/>
    <property type="project" value="UniProtKB-KW"/>
</dbReference>
<dbReference type="SUPFAM" id="SSF53623">
    <property type="entry name" value="MurD-like peptide ligases, catalytic domain"/>
    <property type="match status" value="1"/>
</dbReference>
<evidence type="ECO:0000256" key="7">
    <source>
        <dbReference type="ARBA" id="ARBA00022741"/>
    </source>
</evidence>
<evidence type="ECO:0000256" key="3">
    <source>
        <dbReference type="ARBA" id="ARBA00013025"/>
    </source>
</evidence>
<evidence type="ECO:0000256" key="6">
    <source>
        <dbReference type="ARBA" id="ARBA00022723"/>
    </source>
</evidence>
<dbReference type="InterPro" id="IPR036615">
    <property type="entry name" value="Mur_ligase_C_dom_sf"/>
</dbReference>
<evidence type="ECO:0000256" key="10">
    <source>
        <dbReference type="ARBA" id="ARBA00030592"/>
    </source>
</evidence>
<evidence type="ECO:0000256" key="12">
    <source>
        <dbReference type="ARBA" id="ARBA00047493"/>
    </source>
</evidence>
<name>A0AAD6CWS5_9EURO</name>
<dbReference type="AlphaFoldDB" id="A0AAD6CWS5"/>
<comment type="pathway">
    <text evidence="1">Cofactor biosynthesis; tetrahydrofolylpolyglutamate biosynthesis.</text>
</comment>
<dbReference type="PANTHER" id="PTHR11136:SF5">
    <property type="entry name" value="FOLYLPOLYGLUTAMATE SYNTHASE, MITOCHONDRIAL"/>
    <property type="match status" value="1"/>
</dbReference>
<dbReference type="PANTHER" id="PTHR11136">
    <property type="entry name" value="FOLYLPOLYGLUTAMATE SYNTHASE-RELATED"/>
    <property type="match status" value="1"/>
</dbReference>
<keyword evidence="7" id="KW-0547">Nucleotide-binding</keyword>
<dbReference type="GO" id="GO:0005524">
    <property type="term" value="F:ATP binding"/>
    <property type="evidence" value="ECO:0007669"/>
    <property type="project" value="UniProtKB-KW"/>
</dbReference>
<dbReference type="InterPro" id="IPR036565">
    <property type="entry name" value="Mur-like_cat_sf"/>
</dbReference>
<dbReference type="Proteomes" id="UP001220324">
    <property type="component" value="Unassembled WGS sequence"/>
</dbReference>
<evidence type="ECO:0000256" key="1">
    <source>
        <dbReference type="ARBA" id="ARBA00005150"/>
    </source>
</evidence>
<keyword evidence="6" id="KW-0479">Metal-binding</keyword>